<dbReference type="Proteomes" id="UP000183788">
    <property type="component" value="Unassembled WGS sequence"/>
</dbReference>
<accession>A0A1K1S0C9</accession>
<evidence type="ECO:0000313" key="3">
    <source>
        <dbReference type="Proteomes" id="UP000183788"/>
    </source>
</evidence>
<dbReference type="EMBL" id="FPIZ01000016">
    <property type="protein sequence ID" value="SFW77777.1"/>
    <property type="molecule type" value="Genomic_DNA"/>
</dbReference>
<protein>
    <submittedName>
        <fullName evidence="1">Uncharacterized protein</fullName>
    </submittedName>
</protein>
<evidence type="ECO:0000313" key="1">
    <source>
        <dbReference type="EMBL" id="SFW77777.1"/>
    </source>
</evidence>
<name>A0A1K1S0C9_9BACT</name>
<reference evidence="2 4" key="2">
    <citation type="submission" date="2023-11" db="EMBL/GenBank/DDBJ databases">
        <title>MicrobeMod: A computational toolkit for identifying prokaryotic methylation and restriction-modification with nanopore sequencing.</title>
        <authorList>
            <person name="Crits-Christoph A."/>
            <person name="Kang S.C."/>
            <person name="Lee H."/>
            <person name="Ostrov N."/>
        </authorList>
    </citation>
    <scope>NUCLEOTIDE SEQUENCE [LARGE SCALE GENOMIC DNA]</scope>
    <source>
        <strain evidence="2 4">ATCC 23090</strain>
    </source>
</reference>
<dbReference type="Proteomes" id="UP001326715">
    <property type="component" value="Chromosome"/>
</dbReference>
<evidence type="ECO:0000313" key="4">
    <source>
        <dbReference type="Proteomes" id="UP001326715"/>
    </source>
</evidence>
<proteinExistence type="predicted"/>
<sequence>MIEPNALKIIVEDENIYFTQKDPSKVISRELLRDLVREYFSITNTLIVTCFVFDSLDLAIGEKINTLMHTLRANTYKKHKSDFGLYWKIDIHQLEDALQLCMELWSCYEFVGLDFFSLADQEELDRLITFNGYRNEQLKNFNGYAVIYIRDDAYEKVVGVLKSPTLRYPDWYYGIKKTSW</sequence>
<keyword evidence="4" id="KW-1185">Reference proteome</keyword>
<dbReference type="EMBL" id="CP140154">
    <property type="protein sequence ID" value="WQG88088.1"/>
    <property type="molecule type" value="Genomic_DNA"/>
</dbReference>
<dbReference type="AlphaFoldDB" id="A0A1K1S0C9"/>
<organism evidence="1 3">
    <name type="scientific">Chitinophaga sancti</name>
    <dbReference type="NCBI Taxonomy" id="1004"/>
    <lineage>
        <taxon>Bacteria</taxon>
        <taxon>Pseudomonadati</taxon>
        <taxon>Bacteroidota</taxon>
        <taxon>Chitinophagia</taxon>
        <taxon>Chitinophagales</taxon>
        <taxon>Chitinophagaceae</taxon>
        <taxon>Chitinophaga</taxon>
    </lineage>
</organism>
<evidence type="ECO:0000313" key="2">
    <source>
        <dbReference type="EMBL" id="WQG88088.1"/>
    </source>
</evidence>
<dbReference type="STRING" id="1004.SAMN05661012_04517"/>
<reference evidence="1 3" key="1">
    <citation type="submission" date="2016-11" db="EMBL/GenBank/DDBJ databases">
        <authorList>
            <person name="Jaros S."/>
            <person name="Januszkiewicz K."/>
            <person name="Wedrychowicz H."/>
        </authorList>
    </citation>
    <scope>NUCLEOTIDE SEQUENCE [LARGE SCALE GENOMIC DNA]</scope>
    <source>
        <strain evidence="1 3">DSM 784</strain>
    </source>
</reference>
<dbReference type="RefSeq" id="WP_072363496.1">
    <property type="nucleotide sequence ID" value="NZ_CP139972.1"/>
</dbReference>
<gene>
    <name evidence="1" type="ORF">SAMN05661012_04517</name>
    <name evidence="2" type="ORF">SR876_24485</name>
</gene>